<gene>
    <name evidence="15" type="ordered locus">Sulac_3352</name>
</gene>
<comment type="cofactor">
    <cofactor evidence="2 12">
        <name>Cu(2+)</name>
        <dbReference type="ChEBI" id="CHEBI:29036"/>
    </cofactor>
</comment>
<comment type="catalytic activity">
    <reaction evidence="11">
        <text>nitric oxide + Fe(III)-[cytochrome c] + H2O = Fe(II)-[cytochrome c] + nitrite + 2 H(+)</text>
        <dbReference type="Rhea" id="RHEA:15233"/>
        <dbReference type="Rhea" id="RHEA-COMP:10350"/>
        <dbReference type="Rhea" id="RHEA-COMP:14399"/>
        <dbReference type="ChEBI" id="CHEBI:15377"/>
        <dbReference type="ChEBI" id="CHEBI:15378"/>
        <dbReference type="ChEBI" id="CHEBI:16301"/>
        <dbReference type="ChEBI" id="CHEBI:16480"/>
        <dbReference type="ChEBI" id="CHEBI:29033"/>
        <dbReference type="ChEBI" id="CHEBI:29034"/>
        <dbReference type="EC" id="1.7.2.1"/>
    </reaction>
</comment>
<evidence type="ECO:0000256" key="6">
    <source>
        <dbReference type="ARBA" id="ARBA00017290"/>
    </source>
</evidence>
<evidence type="ECO:0000256" key="9">
    <source>
        <dbReference type="ARBA" id="ARBA00023002"/>
    </source>
</evidence>
<evidence type="ECO:0000256" key="2">
    <source>
        <dbReference type="ARBA" id="ARBA00001973"/>
    </source>
</evidence>
<keyword evidence="16" id="KW-1185">Reference proteome</keyword>
<keyword evidence="13" id="KW-0732">Signal</keyword>
<dbReference type="InterPro" id="IPR045087">
    <property type="entry name" value="Cu-oxidase_fam"/>
</dbReference>
<dbReference type="EC" id="1.7.2.1" evidence="5"/>
<dbReference type="AlphaFoldDB" id="G8TTN9"/>
<feature type="binding site" description="type 1 copper site" evidence="12">
    <location>
        <position position="303"/>
    </location>
    <ligand>
        <name>Cu cation</name>
        <dbReference type="ChEBI" id="CHEBI:23378"/>
        <label>1</label>
    </ligand>
</feature>
<evidence type="ECO:0000259" key="14">
    <source>
        <dbReference type="Pfam" id="PF07732"/>
    </source>
</evidence>
<comment type="cofactor">
    <cofactor evidence="1 12">
        <name>Cu(+)</name>
        <dbReference type="ChEBI" id="CHEBI:49552"/>
    </cofactor>
</comment>
<dbReference type="STRING" id="679936.Sulac_3352"/>
<evidence type="ECO:0000256" key="3">
    <source>
        <dbReference type="ARBA" id="ARBA00010609"/>
    </source>
</evidence>
<keyword evidence="10 12" id="KW-0186">Copper</keyword>
<keyword evidence="8" id="KW-0677">Repeat</keyword>
<feature type="binding site" description="type 1 copper site" evidence="12">
    <location>
        <position position="161"/>
    </location>
    <ligand>
        <name>Cu cation</name>
        <dbReference type="ChEBI" id="CHEBI:23378"/>
        <label>1</label>
    </ligand>
</feature>
<evidence type="ECO:0000256" key="4">
    <source>
        <dbReference type="ARBA" id="ARBA00011233"/>
    </source>
</evidence>
<feature type="signal peptide" evidence="13">
    <location>
        <begin position="1"/>
        <end position="16"/>
    </location>
</feature>
<dbReference type="GO" id="GO:0050421">
    <property type="term" value="F:nitrite reductase (NO-forming) activity"/>
    <property type="evidence" value="ECO:0007669"/>
    <property type="project" value="UniProtKB-EC"/>
</dbReference>
<sequence length="320" mass="34493">MRTTPWISLAVTAALAAGLTGCGTKGPTSSAPSAPSTNTMGLGAMNMGMAALNQPIKPMTEVRHGQNVTINMYTEERVVTIAPGVRWAAWTFDGTVPGPVIQLDQGDHVTLILHNIDPRMPHSIDLHAAQIAPSANYVDVLPGQSRVIRFVTEVPGVFMYHCATQPDLLHMEKGMYGEIMVNPAHTTPVIPQYHLVQSEFYSNWDALLNGSPTYVTFNGMADQYLDHPLTAKVGQPVQFAVVNAGPNEWSAFHIIGAIMSSVQPSGSVETVFHDLQTYSIAPGDGALITVTFQQPGTYKFLTHSFRDVEKGAVGEIVVTP</sequence>
<evidence type="ECO:0000256" key="1">
    <source>
        <dbReference type="ARBA" id="ARBA00001960"/>
    </source>
</evidence>
<evidence type="ECO:0000256" key="12">
    <source>
        <dbReference type="PIRSR" id="PIRSR601287-1"/>
    </source>
</evidence>
<evidence type="ECO:0000256" key="7">
    <source>
        <dbReference type="ARBA" id="ARBA00022723"/>
    </source>
</evidence>
<evidence type="ECO:0000256" key="13">
    <source>
        <dbReference type="SAM" id="SignalP"/>
    </source>
</evidence>
<dbReference type="SUPFAM" id="SSF49503">
    <property type="entry name" value="Cupredoxins"/>
    <property type="match status" value="2"/>
</dbReference>
<dbReference type="InterPro" id="IPR011707">
    <property type="entry name" value="Cu-oxidase-like_N"/>
</dbReference>
<dbReference type="PANTHER" id="PTHR11709:SF394">
    <property type="entry name" value="FI03373P-RELATED"/>
    <property type="match status" value="1"/>
</dbReference>
<feature type="binding site" description="type 1 copper site" evidence="12">
    <location>
        <position position="170"/>
    </location>
    <ligand>
        <name>Cu cation</name>
        <dbReference type="ChEBI" id="CHEBI:23378"/>
        <label>1</label>
    </ligand>
</feature>
<dbReference type="InterPro" id="IPR008972">
    <property type="entry name" value="Cupredoxin"/>
</dbReference>
<proteinExistence type="inferred from homology"/>
<reference evidence="15 16" key="2">
    <citation type="journal article" date="2012" name="Stand. Genomic Sci.">
        <title>Complete genome sequence of the moderately thermophilic mineral-sulfide-oxidizing firmicute Sulfobacillus acidophilus type strain (NAL(T)).</title>
        <authorList>
            <person name="Anderson I."/>
            <person name="Chertkov O."/>
            <person name="Chen A."/>
            <person name="Saunders E."/>
            <person name="Lapidus A."/>
            <person name="Nolan M."/>
            <person name="Lucas S."/>
            <person name="Hammon N."/>
            <person name="Deshpande S."/>
            <person name="Cheng J.F."/>
            <person name="Han C."/>
            <person name="Tapia R."/>
            <person name="Goodwin L.A."/>
            <person name="Pitluck S."/>
            <person name="Liolios K."/>
            <person name="Pagani I."/>
            <person name="Ivanova N."/>
            <person name="Mikhailova N."/>
            <person name="Pati A."/>
            <person name="Palaniappan K."/>
            <person name="Land M."/>
            <person name="Pan C."/>
            <person name="Rohde M."/>
            <person name="Pukall R."/>
            <person name="Goker M."/>
            <person name="Detter J.C."/>
            <person name="Woyke T."/>
            <person name="Bristow J."/>
            <person name="Eisen J.A."/>
            <person name="Markowitz V."/>
            <person name="Hugenholtz P."/>
            <person name="Kyrpides N.C."/>
            <person name="Klenk H.P."/>
            <person name="Mavromatis K."/>
        </authorList>
    </citation>
    <scope>NUCLEOTIDE SEQUENCE [LARGE SCALE GENOMIC DNA]</scope>
    <source>
        <strain evidence="16">ATCC 700253 / DSM 10332 / NAL</strain>
    </source>
</reference>
<organism evidence="15 16">
    <name type="scientific">Sulfobacillus acidophilus (strain ATCC 700253 / DSM 10332 / NAL)</name>
    <dbReference type="NCBI Taxonomy" id="679936"/>
    <lineage>
        <taxon>Bacteria</taxon>
        <taxon>Bacillati</taxon>
        <taxon>Bacillota</taxon>
        <taxon>Clostridia</taxon>
        <taxon>Eubacteriales</taxon>
        <taxon>Clostridiales Family XVII. Incertae Sedis</taxon>
        <taxon>Sulfobacillus</taxon>
    </lineage>
</organism>
<dbReference type="PRINTS" id="PR00695">
    <property type="entry name" value="CUNO2RDTASE"/>
</dbReference>
<keyword evidence="7 12" id="KW-0479">Metal-binding</keyword>
<dbReference type="EMBL" id="CP003179">
    <property type="protein sequence ID" value="AEW06798.1"/>
    <property type="molecule type" value="Genomic_DNA"/>
</dbReference>
<evidence type="ECO:0000256" key="11">
    <source>
        <dbReference type="ARBA" id="ARBA00049340"/>
    </source>
</evidence>
<dbReference type="CDD" id="cd11020">
    <property type="entry name" value="CuRO_1_CuNIR"/>
    <property type="match status" value="1"/>
</dbReference>
<evidence type="ECO:0000313" key="15">
    <source>
        <dbReference type="EMBL" id="AEW06798.1"/>
    </source>
</evidence>
<keyword evidence="9 15" id="KW-0560">Oxidoreductase</keyword>
<dbReference type="Pfam" id="PF07732">
    <property type="entry name" value="Cu-oxidase_3"/>
    <property type="match status" value="1"/>
</dbReference>
<dbReference type="KEGG" id="sap:Sulac_3352"/>
<evidence type="ECO:0000256" key="8">
    <source>
        <dbReference type="ARBA" id="ARBA00022737"/>
    </source>
</evidence>
<dbReference type="GO" id="GO:0005507">
    <property type="term" value="F:copper ion binding"/>
    <property type="evidence" value="ECO:0007669"/>
    <property type="project" value="InterPro"/>
</dbReference>
<feature type="binding site" description="type 1 copper site" evidence="12">
    <location>
        <position position="122"/>
    </location>
    <ligand>
        <name>Cu cation</name>
        <dbReference type="ChEBI" id="CHEBI:23378"/>
        <label>1</label>
    </ligand>
</feature>
<name>G8TTN9_SULAD</name>
<comment type="subunit">
    <text evidence="4">Homotrimer.</text>
</comment>
<dbReference type="Gene3D" id="2.60.40.420">
    <property type="entry name" value="Cupredoxins - blue copper proteins"/>
    <property type="match status" value="2"/>
</dbReference>
<evidence type="ECO:0000256" key="10">
    <source>
        <dbReference type="ARBA" id="ARBA00023008"/>
    </source>
</evidence>
<comment type="similarity">
    <text evidence="3">Belongs to the multicopper oxidase family.</text>
</comment>
<dbReference type="PANTHER" id="PTHR11709">
    <property type="entry name" value="MULTI-COPPER OXIDASE"/>
    <property type="match status" value="1"/>
</dbReference>
<dbReference type="PATRIC" id="fig|679936.5.peg.3471"/>
<protein>
    <recommendedName>
        <fullName evidence="6">Copper-containing nitrite reductase</fullName>
        <ecNumber evidence="5">1.7.2.1</ecNumber>
    </recommendedName>
</protein>
<evidence type="ECO:0000313" key="16">
    <source>
        <dbReference type="Proteomes" id="UP000005439"/>
    </source>
</evidence>
<feature type="binding site" description="type 1 copper site" evidence="12">
    <location>
        <position position="175"/>
    </location>
    <ligand>
        <name>Cu cation</name>
        <dbReference type="ChEBI" id="CHEBI:23378"/>
        <label>1</label>
    </ligand>
</feature>
<reference evidence="16" key="1">
    <citation type="submission" date="2011-12" db="EMBL/GenBank/DDBJ databases">
        <title>The complete genome of chromosome of Sulfobacillus acidophilus DSM 10332.</title>
        <authorList>
            <person name="Lucas S."/>
            <person name="Han J."/>
            <person name="Lapidus A."/>
            <person name="Bruce D."/>
            <person name="Goodwin L."/>
            <person name="Pitluck S."/>
            <person name="Peters L."/>
            <person name="Kyrpides N."/>
            <person name="Mavromatis K."/>
            <person name="Ivanova N."/>
            <person name="Mikhailova N."/>
            <person name="Chertkov O."/>
            <person name="Saunders E."/>
            <person name="Detter J.C."/>
            <person name="Tapia R."/>
            <person name="Han C."/>
            <person name="Land M."/>
            <person name="Hauser L."/>
            <person name="Markowitz V."/>
            <person name="Cheng J.-F."/>
            <person name="Hugenholtz P."/>
            <person name="Woyke T."/>
            <person name="Wu D."/>
            <person name="Pukall R."/>
            <person name="Gehrich-Schroeter G."/>
            <person name="Schneider S."/>
            <person name="Klenk H.-P."/>
            <person name="Eisen J.A."/>
        </authorList>
    </citation>
    <scope>NUCLEOTIDE SEQUENCE [LARGE SCALE GENOMIC DNA]</scope>
    <source>
        <strain evidence="16">ATCC 700253 / DSM 10332 / NAL</strain>
    </source>
</reference>
<evidence type="ECO:0000256" key="5">
    <source>
        <dbReference type="ARBA" id="ARBA00011882"/>
    </source>
</evidence>
<feature type="chain" id="PRO_5038606945" description="Copper-containing nitrite reductase" evidence="13">
    <location>
        <begin position="17"/>
        <end position="320"/>
    </location>
</feature>
<accession>G8TTN9</accession>
<dbReference type="InterPro" id="IPR001287">
    <property type="entry name" value="NO2-reductase_Cu"/>
</dbReference>
<dbReference type="Proteomes" id="UP000005439">
    <property type="component" value="Chromosome"/>
</dbReference>
<dbReference type="HOGENOM" id="CLU_031740_1_1_9"/>
<feature type="binding site" description="type 1 copper site" evidence="12">
    <location>
        <position position="127"/>
    </location>
    <ligand>
        <name>Cu cation</name>
        <dbReference type="ChEBI" id="CHEBI:23378"/>
        <label>1</label>
    </ligand>
</feature>
<feature type="binding site" description="type 1 copper site" evidence="12">
    <location>
        <position position="162"/>
    </location>
    <ligand>
        <name>Cu cation</name>
        <dbReference type="ChEBI" id="CHEBI:23378"/>
        <label>1</label>
    </ligand>
</feature>
<feature type="domain" description="Plastocyanin-like" evidence="14">
    <location>
        <begin position="79"/>
        <end position="184"/>
    </location>
</feature>
<dbReference type="PROSITE" id="PS51257">
    <property type="entry name" value="PROKAR_LIPOPROTEIN"/>
    <property type="match status" value="1"/>
</dbReference>